<dbReference type="InterPro" id="IPR039315">
    <property type="entry name" value="CheW"/>
</dbReference>
<dbReference type="AlphaFoldDB" id="A0A5N7JP83"/>
<feature type="domain" description="CheW-like" evidence="1">
    <location>
        <begin position="166"/>
        <end position="308"/>
    </location>
</feature>
<accession>A0A5N7JP83</accession>
<evidence type="ECO:0000259" key="1">
    <source>
        <dbReference type="PROSITE" id="PS50851"/>
    </source>
</evidence>
<dbReference type="RefSeq" id="WP_058413467.1">
    <property type="nucleotide sequence ID" value="NZ_VUBA01000024.1"/>
</dbReference>
<evidence type="ECO:0000313" key="3">
    <source>
        <dbReference type="Proteomes" id="UP000325438"/>
    </source>
</evidence>
<sequence>MSDSRAFGVLKLAGLEIAVDAQALEQVINWPTRLQPHPLQNAALLGMFSLRGKALPLIELRSLLGDYAPEQCEPTHMVAIVNHQGQRLGIAVSGVSDVMKIEARDRCRLGGEGTSVALLPELALLDDERMIYLLDLAALACLPQVLTARAADNDRVARVQDQSHELHHLLVFECDAKRFAVDAKAITELVDQPDMLPSKLGGDYCLGVANRRGVDVPALSLNRVLGIDRLSAAGPQDQLLVLTSREGYRIGLIYDRMIAIVRKRASEILPLPTYGLREPALFAGVVGVENGEQALLLEHRALLERPETLSFAKIYQTSPPGQGAAVSRTGQMNQTCLVFQAAQQFVVPLDQVLEILDMPEHFVRFAQAETHLLGSFNLRGEQIPLVCLSSLVEGTTPADIALERVLLVKGEFNSFGLVVNRTDSIETFTHPASEHPPGWERSINGSGSVNDRVRSLVSIGKGDQNRWMTLINLRNVVKALEMASPNLGAQRGVG</sequence>
<dbReference type="SUPFAM" id="SSF50341">
    <property type="entry name" value="CheW-like"/>
    <property type="match status" value="3"/>
</dbReference>
<name>A0A5N7JP83_9PSED</name>
<dbReference type="SMART" id="SM00260">
    <property type="entry name" value="CheW"/>
    <property type="match status" value="3"/>
</dbReference>
<protein>
    <submittedName>
        <fullName evidence="2">Chemotaxis protein CheW</fullName>
    </submittedName>
</protein>
<dbReference type="GO" id="GO:0005829">
    <property type="term" value="C:cytosol"/>
    <property type="evidence" value="ECO:0007669"/>
    <property type="project" value="TreeGrafter"/>
</dbReference>
<feature type="domain" description="CheW-like" evidence="1">
    <location>
        <begin position="4"/>
        <end position="145"/>
    </location>
</feature>
<gene>
    <name evidence="2" type="ORF">F0170_03950</name>
</gene>
<dbReference type="Gene3D" id="2.30.30.40">
    <property type="entry name" value="SH3 Domains"/>
    <property type="match status" value="2"/>
</dbReference>
<dbReference type="PANTHER" id="PTHR22617">
    <property type="entry name" value="CHEMOTAXIS SENSOR HISTIDINE KINASE-RELATED"/>
    <property type="match status" value="1"/>
</dbReference>
<dbReference type="InterPro" id="IPR002545">
    <property type="entry name" value="CheW-lke_dom"/>
</dbReference>
<dbReference type="InterPro" id="IPR036061">
    <property type="entry name" value="CheW-like_dom_sf"/>
</dbReference>
<dbReference type="PROSITE" id="PS50851">
    <property type="entry name" value="CHEW"/>
    <property type="match status" value="3"/>
</dbReference>
<organism evidence="2 3">
    <name type="scientific">Pseudomonas kitaguniensis</name>
    <dbReference type="NCBI Taxonomy" id="2607908"/>
    <lineage>
        <taxon>Bacteria</taxon>
        <taxon>Pseudomonadati</taxon>
        <taxon>Pseudomonadota</taxon>
        <taxon>Gammaproteobacteria</taxon>
        <taxon>Pseudomonadales</taxon>
        <taxon>Pseudomonadaceae</taxon>
        <taxon>Pseudomonas</taxon>
    </lineage>
</organism>
<dbReference type="Gene3D" id="2.40.50.180">
    <property type="entry name" value="CheA-289, Domain 4"/>
    <property type="match status" value="3"/>
</dbReference>
<dbReference type="EMBL" id="VUBA01000024">
    <property type="protein sequence ID" value="MPQ83210.1"/>
    <property type="molecule type" value="Genomic_DNA"/>
</dbReference>
<dbReference type="PANTHER" id="PTHR22617:SF23">
    <property type="entry name" value="CHEMOTAXIS PROTEIN CHEW"/>
    <property type="match status" value="1"/>
</dbReference>
<evidence type="ECO:0000313" key="2">
    <source>
        <dbReference type="EMBL" id="MPQ83210.1"/>
    </source>
</evidence>
<comment type="caution">
    <text evidence="2">The sequence shown here is derived from an EMBL/GenBank/DDBJ whole genome shotgun (WGS) entry which is preliminary data.</text>
</comment>
<proteinExistence type="predicted"/>
<reference evidence="2 3" key="1">
    <citation type="submission" date="2019-09" db="EMBL/GenBank/DDBJ databases">
        <title>The draft genomes of Allium pathogen Pseudomonas sp.</title>
        <authorList>
            <person name="Fujikawa T."/>
            <person name="Sawada H."/>
        </authorList>
    </citation>
    <scope>NUCLEOTIDE SEQUENCE [LARGE SCALE GENOMIC DNA]</scope>
    <source>
        <strain evidence="2 3">MAFF 730085</strain>
    </source>
</reference>
<feature type="domain" description="CheW-like" evidence="1">
    <location>
        <begin position="332"/>
        <end position="482"/>
    </location>
</feature>
<dbReference type="GO" id="GO:0007165">
    <property type="term" value="P:signal transduction"/>
    <property type="evidence" value="ECO:0007669"/>
    <property type="project" value="InterPro"/>
</dbReference>
<dbReference type="Pfam" id="PF01584">
    <property type="entry name" value="CheW"/>
    <property type="match status" value="3"/>
</dbReference>
<dbReference type="GO" id="GO:0006935">
    <property type="term" value="P:chemotaxis"/>
    <property type="evidence" value="ECO:0007669"/>
    <property type="project" value="InterPro"/>
</dbReference>
<dbReference type="Proteomes" id="UP000325438">
    <property type="component" value="Unassembled WGS sequence"/>
</dbReference>